<accession>B0EYN1</accession>
<dbReference type="Pfam" id="PF05321">
    <property type="entry name" value="HHA"/>
    <property type="match status" value="1"/>
</dbReference>
<dbReference type="RefSeq" id="WP_012262106.1">
    <property type="nucleotide sequence ID" value="NC_010257.1"/>
</dbReference>
<keyword evidence="2" id="KW-0614">Plasmid</keyword>
<evidence type="ECO:0000256" key="1">
    <source>
        <dbReference type="ARBA" id="ARBA00010526"/>
    </source>
</evidence>
<sequence>MTLPVFITVIADHDKPQPSGCLLEKVIEINRYKLPLSESEAFYSAADHRRAELVMNKLYDKVPSGVWKYVR</sequence>
<geneLocation type="plasmid" evidence="2">
    <name>MccC7-H22</name>
</geneLocation>
<dbReference type="EMBL" id="EF536825">
    <property type="protein sequence ID" value="ABW37138.1"/>
    <property type="molecule type" value="Genomic_DNA"/>
</dbReference>
<reference evidence="2" key="1">
    <citation type="journal article" date="2008" name="Plasmid">
        <title>Complete sequence of low-copy-number plasmid MccC7-H22 of probiotic Escherichia coli H22 and the prevalence of mcc genes among human E. coli.</title>
        <authorList>
            <person name="Smajs D."/>
            <person name="Strouhal M."/>
            <person name="Matejkova P."/>
            <person name="Cejkova D."/>
            <person name="Cursino L."/>
            <person name="Chartone-Souza E."/>
            <person name="Smarda J."/>
            <person name="Nascimento A.M."/>
        </authorList>
    </citation>
    <scope>NUCLEOTIDE SEQUENCE</scope>
    <source>
        <strain evidence="2">H22</strain>
        <plasmid evidence="2">MccC7-H22</plasmid>
    </source>
</reference>
<dbReference type="SUPFAM" id="SSF68989">
    <property type="entry name" value="Hemolysin expression modulating protein HHA"/>
    <property type="match status" value="1"/>
</dbReference>
<dbReference type="InterPro" id="IPR007985">
    <property type="entry name" value="Hemolysn_expr_modulating_HHA"/>
</dbReference>
<dbReference type="Gene3D" id="1.20.1280.40">
    <property type="entry name" value="HHA"/>
    <property type="match status" value="1"/>
</dbReference>
<dbReference type="InterPro" id="IPR036666">
    <property type="entry name" value="HHA_sf"/>
</dbReference>
<evidence type="ECO:0000313" key="2">
    <source>
        <dbReference type="EMBL" id="ABW37138.1"/>
    </source>
</evidence>
<name>B0EYN1_ECOLX</name>
<dbReference type="AlphaFoldDB" id="B0EYN1"/>
<protein>
    <submittedName>
        <fullName evidence="2">Hemolysin expression modulating protein</fullName>
    </submittedName>
</protein>
<proteinExistence type="inferred from homology"/>
<organism evidence="2">
    <name type="scientific">Escherichia coli</name>
    <dbReference type="NCBI Taxonomy" id="562"/>
    <lineage>
        <taxon>Bacteria</taxon>
        <taxon>Pseudomonadati</taxon>
        <taxon>Pseudomonadota</taxon>
        <taxon>Gammaproteobacteria</taxon>
        <taxon>Enterobacterales</taxon>
        <taxon>Enterobacteriaceae</taxon>
        <taxon>Escherichia</taxon>
    </lineage>
</organism>
<comment type="similarity">
    <text evidence="1">Belongs to the Hha/YmoA/Cnu family.</text>
</comment>